<dbReference type="EMBL" id="OFTH01000052">
    <property type="protein sequence ID" value="SOZ75107.1"/>
    <property type="molecule type" value="Genomic_DNA"/>
</dbReference>
<dbReference type="AlphaFoldDB" id="A0A375EEY1"/>
<gene>
    <name evidence="1" type="ORF">CBM2613_U10009</name>
</gene>
<dbReference type="Proteomes" id="UP000256952">
    <property type="component" value="Unassembled WGS sequence"/>
</dbReference>
<comment type="caution">
    <text evidence="1">The sequence shown here is derived from an EMBL/GenBank/DDBJ whole genome shotgun (WGS) entry which is preliminary data.</text>
</comment>
<evidence type="ECO:0000313" key="1">
    <source>
        <dbReference type="EMBL" id="SOZ75107.1"/>
    </source>
</evidence>
<reference evidence="2" key="1">
    <citation type="submission" date="2018-01" db="EMBL/GenBank/DDBJ databases">
        <authorList>
            <person name="Gaut B.S."/>
            <person name="Morton B.R."/>
            <person name="Clegg M.T."/>
            <person name="Duvall M.R."/>
        </authorList>
    </citation>
    <scope>NUCLEOTIDE SEQUENCE [LARGE SCALE GENOMIC DNA]</scope>
</reference>
<accession>A0A375EEY1</accession>
<organism evidence="1 2">
    <name type="scientific">Cupriavidus taiwanensis</name>
    <dbReference type="NCBI Taxonomy" id="164546"/>
    <lineage>
        <taxon>Bacteria</taxon>
        <taxon>Pseudomonadati</taxon>
        <taxon>Pseudomonadota</taxon>
        <taxon>Betaproteobacteria</taxon>
        <taxon>Burkholderiales</taxon>
        <taxon>Burkholderiaceae</taxon>
        <taxon>Cupriavidus</taxon>
    </lineage>
</organism>
<evidence type="ECO:0000313" key="2">
    <source>
        <dbReference type="Proteomes" id="UP000256952"/>
    </source>
</evidence>
<name>A0A375EEY1_9BURK</name>
<proteinExistence type="predicted"/>
<protein>
    <submittedName>
        <fullName evidence="1">Uncharacterized protein</fullName>
    </submittedName>
</protein>
<sequence>MCSRNMHAQSTSPNQLLHNKPHLCLRTYNLTFKYGVEVRIAASGNGHQPATSKLGSSPRIYIWEGNEIPGMDAEAPVASCASASAFGFGRLDAQCLYVFLK</sequence>